<evidence type="ECO:0000313" key="3">
    <source>
        <dbReference type="Proteomes" id="UP000031549"/>
    </source>
</evidence>
<dbReference type="InterPro" id="IPR035940">
    <property type="entry name" value="CAP_sf"/>
</dbReference>
<dbReference type="RefSeq" id="WP_163519038.1">
    <property type="nucleotide sequence ID" value="NZ_JTCM02000050.1"/>
</dbReference>
<feature type="domain" description="SCP" evidence="1">
    <location>
        <begin position="140"/>
        <end position="254"/>
    </location>
</feature>
<gene>
    <name evidence="2" type="ORF">PI95_020265</name>
</gene>
<proteinExistence type="predicted"/>
<dbReference type="AlphaFoldDB" id="A0A846HCQ5"/>
<reference evidence="2 3" key="1">
    <citation type="journal article" date="2015" name="Genome Announc.">
        <title>Draft Genome Sequence of Cyanobacterium Hassallia byssoidea Strain VB512170, Isolated from Monuments in India.</title>
        <authorList>
            <person name="Singh D."/>
            <person name="Chandrababunaidu M.M."/>
            <person name="Panda A."/>
            <person name="Sen D."/>
            <person name="Bhattacharyya S."/>
            <person name="Adhikary S.P."/>
            <person name="Tripathy S."/>
        </authorList>
    </citation>
    <scope>NUCLEOTIDE SEQUENCE [LARGE SCALE GENOMIC DNA]</scope>
    <source>
        <strain evidence="2 3">VB512170</strain>
    </source>
</reference>
<accession>A0A846HCQ5</accession>
<dbReference type="PANTHER" id="PTHR31157">
    <property type="entry name" value="SCP DOMAIN-CONTAINING PROTEIN"/>
    <property type="match status" value="1"/>
</dbReference>
<dbReference type="EMBL" id="JTCM02000050">
    <property type="protein sequence ID" value="NEU74823.1"/>
    <property type="molecule type" value="Genomic_DNA"/>
</dbReference>
<name>A0A846HCQ5_9CYAN</name>
<dbReference type="Pfam" id="PF00188">
    <property type="entry name" value="CAP"/>
    <property type="match status" value="1"/>
</dbReference>
<evidence type="ECO:0000313" key="2">
    <source>
        <dbReference type="EMBL" id="NEU74823.1"/>
    </source>
</evidence>
<dbReference type="SUPFAM" id="SSF55797">
    <property type="entry name" value="PR-1-like"/>
    <property type="match status" value="1"/>
</dbReference>
<evidence type="ECO:0000259" key="1">
    <source>
        <dbReference type="Pfam" id="PF00188"/>
    </source>
</evidence>
<dbReference type="Gene3D" id="3.40.33.10">
    <property type="entry name" value="CAP"/>
    <property type="match status" value="1"/>
</dbReference>
<dbReference type="Proteomes" id="UP000031549">
    <property type="component" value="Unassembled WGS sequence"/>
</dbReference>
<dbReference type="InterPro" id="IPR014044">
    <property type="entry name" value="CAP_dom"/>
</dbReference>
<dbReference type="CDD" id="cd05379">
    <property type="entry name" value="CAP_bacterial"/>
    <property type="match status" value="1"/>
</dbReference>
<comment type="caution">
    <text evidence="2">The sequence shown here is derived from an EMBL/GenBank/DDBJ whole genome shotgun (WGS) entry which is preliminary data.</text>
</comment>
<protein>
    <recommendedName>
        <fullName evidence="1">SCP domain-containing protein</fullName>
    </recommendedName>
</protein>
<keyword evidence="3" id="KW-1185">Reference proteome</keyword>
<dbReference type="PANTHER" id="PTHR31157:SF1">
    <property type="entry name" value="SCP DOMAIN-CONTAINING PROTEIN"/>
    <property type="match status" value="1"/>
</dbReference>
<sequence length="260" mass="29146">MSRFLGSKSRVIYPTLSIHHSTKTYNSKLPTMCFCVKNKEIKKEKFLELFFAANSPEKIAGDIDIPNHPNTHGIIYSLFENTDDPTTIITIKNIAEWRRIYEANKALIGSDPTQLKPRMVLTIPGVSAPQPSNNIVKRVLELTNIERSKAGLPPLRLNPQLTAAAQAHSENMARSRSISHQLPGELSLSDRISHAGYKWSEIAENVAAGQKTPEQAVSVWINEVPPNDAHRRNILNPNYRELGVGYSNNYWTQDFGSPAY</sequence>
<organism evidence="2 3">
    <name type="scientific">Hassallia byssoidea VB512170</name>
    <dbReference type="NCBI Taxonomy" id="1304833"/>
    <lineage>
        <taxon>Bacteria</taxon>
        <taxon>Bacillati</taxon>
        <taxon>Cyanobacteriota</taxon>
        <taxon>Cyanophyceae</taxon>
        <taxon>Nostocales</taxon>
        <taxon>Tolypothrichaceae</taxon>
        <taxon>Hassallia</taxon>
    </lineage>
</organism>